<sequence>MDQGQQQPLTPKGGGPPSAPCPKPAGKPWATRLFKGARVIVDSMPQCISKGETWNALHEGIITQQEIAGELGQVLLGQLPGRTSDQEITIFDTTGTAMQDNTTAFSIYHRALEKGLGRYFDFFSLG</sequence>
<gene>
    <name evidence="2" type="ORF">H9736_05080</name>
</gene>
<dbReference type="InterPro" id="IPR003462">
    <property type="entry name" value="ODC_Mu_crystall"/>
</dbReference>
<dbReference type="Proteomes" id="UP000886800">
    <property type="component" value="Unassembled WGS sequence"/>
</dbReference>
<organism evidence="2 3">
    <name type="scientific">Candidatus Anaerotruncus excrementipullorum</name>
    <dbReference type="NCBI Taxonomy" id="2838465"/>
    <lineage>
        <taxon>Bacteria</taxon>
        <taxon>Bacillati</taxon>
        <taxon>Bacillota</taxon>
        <taxon>Clostridia</taxon>
        <taxon>Eubacteriales</taxon>
        <taxon>Oscillospiraceae</taxon>
        <taxon>Anaerotruncus</taxon>
    </lineage>
</organism>
<evidence type="ECO:0000313" key="3">
    <source>
        <dbReference type="Proteomes" id="UP000886800"/>
    </source>
</evidence>
<dbReference type="Gene3D" id="3.40.50.720">
    <property type="entry name" value="NAD(P)-binding Rossmann-like Domain"/>
    <property type="match status" value="1"/>
</dbReference>
<proteinExistence type="predicted"/>
<dbReference type="EMBL" id="DXES01000115">
    <property type="protein sequence ID" value="HIX65605.1"/>
    <property type="molecule type" value="Genomic_DNA"/>
</dbReference>
<evidence type="ECO:0000256" key="1">
    <source>
        <dbReference type="SAM" id="MobiDB-lite"/>
    </source>
</evidence>
<name>A0A9D2B6Z7_9FIRM</name>
<evidence type="ECO:0000313" key="2">
    <source>
        <dbReference type="EMBL" id="HIX65605.1"/>
    </source>
</evidence>
<reference evidence="2" key="1">
    <citation type="journal article" date="2021" name="PeerJ">
        <title>Extensive microbial diversity within the chicken gut microbiome revealed by metagenomics and culture.</title>
        <authorList>
            <person name="Gilroy R."/>
            <person name="Ravi A."/>
            <person name="Getino M."/>
            <person name="Pursley I."/>
            <person name="Horton D.L."/>
            <person name="Alikhan N.F."/>
            <person name="Baker D."/>
            <person name="Gharbi K."/>
            <person name="Hall N."/>
            <person name="Watson M."/>
            <person name="Adriaenssens E.M."/>
            <person name="Foster-Nyarko E."/>
            <person name="Jarju S."/>
            <person name="Secka A."/>
            <person name="Antonio M."/>
            <person name="Oren A."/>
            <person name="Chaudhuri R.R."/>
            <person name="La Ragione R."/>
            <person name="Hildebrand F."/>
            <person name="Pallen M.J."/>
        </authorList>
    </citation>
    <scope>NUCLEOTIDE SEQUENCE</scope>
    <source>
        <strain evidence="2">CHK188-5543</strain>
    </source>
</reference>
<feature type="region of interest" description="Disordered" evidence="1">
    <location>
        <begin position="1"/>
        <end position="27"/>
    </location>
</feature>
<dbReference type="Pfam" id="PF02423">
    <property type="entry name" value="OCD_Mu_crystall"/>
    <property type="match status" value="1"/>
</dbReference>
<protein>
    <submittedName>
        <fullName evidence="2">Uncharacterized protein</fullName>
    </submittedName>
</protein>
<reference evidence="2" key="2">
    <citation type="submission" date="2021-04" db="EMBL/GenBank/DDBJ databases">
        <authorList>
            <person name="Gilroy R."/>
        </authorList>
    </citation>
    <scope>NUCLEOTIDE SEQUENCE</scope>
    <source>
        <strain evidence="2">CHK188-5543</strain>
    </source>
</reference>
<dbReference type="InterPro" id="IPR036291">
    <property type="entry name" value="NAD(P)-bd_dom_sf"/>
</dbReference>
<comment type="caution">
    <text evidence="2">The sequence shown here is derived from an EMBL/GenBank/DDBJ whole genome shotgun (WGS) entry which is preliminary data.</text>
</comment>
<dbReference type="AlphaFoldDB" id="A0A9D2B6Z7"/>
<accession>A0A9D2B6Z7</accession>
<dbReference type="SUPFAM" id="SSF51735">
    <property type="entry name" value="NAD(P)-binding Rossmann-fold domains"/>
    <property type="match status" value="1"/>
</dbReference>